<accession>A0ABU0DQB0</accession>
<dbReference type="Proteomes" id="UP001236723">
    <property type="component" value="Unassembled WGS sequence"/>
</dbReference>
<organism evidence="3 4">
    <name type="scientific">Alkalibacillus filiformis</name>
    <dbReference type="NCBI Taxonomy" id="200990"/>
    <lineage>
        <taxon>Bacteria</taxon>
        <taxon>Bacillati</taxon>
        <taxon>Bacillota</taxon>
        <taxon>Bacilli</taxon>
        <taxon>Bacillales</taxon>
        <taxon>Bacillaceae</taxon>
        <taxon>Alkalibacillus</taxon>
    </lineage>
</organism>
<dbReference type="InterPro" id="IPR045851">
    <property type="entry name" value="AMP-bd_C_sf"/>
</dbReference>
<dbReference type="Gene3D" id="3.40.50.12780">
    <property type="entry name" value="N-terminal domain of ligase-like"/>
    <property type="match status" value="1"/>
</dbReference>
<feature type="domain" description="AMP-binding enzyme C-terminal" evidence="2">
    <location>
        <begin position="408"/>
        <end position="482"/>
    </location>
</feature>
<evidence type="ECO:0000259" key="1">
    <source>
        <dbReference type="Pfam" id="PF00501"/>
    </source>
</evidence>
<dbReference type="InterPro" id="IPR020845">
    <property type="entry name" value="AMP-binding_CS"/>
</dbReference>
<comment type="caution">
    <text evidence="3">The sequence shown here is derived from an EMBL/GenBank/DDBJ whole genome shotgun (WGS) entry which is preliminary data.</text>
</comment>
<evidence type="ECO:0000313" key="3">
    <source>
        <dbReference type="EMBL" id="MDQ0350503.1"/>
    </source>
</evidence>
<feature type="domain" description="AMP-dependent synthetase/ligase" evidence="1">
    <location>
        <begin position="9"/>
        <end position="358"/>
    </location>
</feature>
<protein>
    <submittedName>
        <fullName evidence="3">Fatty-acyl-CoA synthase</fullName>
        <ecNumber evidence="3">6.2.1.-</ecNumber>
    </submittedName>
</protein>
<evidence type="ECO:0000259" key="2">
    <source>
        <dbReference type="Pfam" id="PF13193"/>
    </source>
</evidence>
<dbReference type="InterPro" id="IPR000873">
    <property type="entry name" value="AMP-dep_synth/lig_dom"/>
</dbReference>
<reference evidence="3 4" key="1">
    <citation type="submission" date="2023-07" db="EMBL/GenBank/DDBJ databases">
        <title>Genomic Encyclopedia of Type Strains, Phase IV (KMG-IV): sequencing the most valuable type-strain genomes for metagenomic binning, comparative biology and taxonomic classification.</title>
        <authorList>
            <person name="Goeker M."/>
        </authorList>
    </citation>
    <scope>NUCLEOTIDE SEQUENCE [LARGE SCALE GENOMIC DNA]</scope>
    <source>
        <strain evidence="3 4">DSM 15448</strain>
    </source>
</reference>
<keyword evidence="4" id="KW-1185">Reference proteome</keyword>
<dbReference type="InterPro" id="IPR042099">
    <property type="entry name" value="ANL_N_sf"/>
</dbReference>
<dbReference type="Gene3D" id="3.30.300.30">
    <property type="match status" value="1"/>
</dbReference>
<dbReference type="GO" id="GO:0016874">
    <property type="term" value="F:ligase activity"/>
    <property type="evidence" value="ECO:0007669"/>
    <property type="project" value="UniProtKB-KW"/>
</dbReference>
<name>A0ABU0DQB0_9BACI</name>
<dbReference type="PROSITE" id="PS00455">
    <property type="entry name" value="AMP_BINDING"/>
    <property type="match status" value="1"/>
</dbReference>
<dbReference type="InterPro" id="IPR025110">
    <property type="entry name" value="AMP-bd_C"/>
</dbReference>
<dbReference type="EC" id="6.2.1.-" evidence="3"/>
<dbReference type="Pfam" id="PF00501">
    <property type="entry name" value="AMP-binding"/>
    <property type="match status" value="1"/>
</dbReference>
<gene>
    <name evidence="3" type="ORF">J2R98_000306</name>
</gene>
<dbReference type="InterPro" id="IPR050237">
    <property type="entry name" value="ATP-dep_AMP-bd_enzyme"/>
</dbReference>
<evidence type="ECO:0000313" key="4">
    <source>
        <dbReference type="Proteomes" id="UP001236723"/>
    </source>
</evidence>
<dbReference type="EMBL" id="JAUSUP010000001">
    <property type="protein sequence ID" value="MDQ0350503.1"/>
    <property type="molecule type" value="Genomic_DNA"/>
</dbReference>
<dbReference type="RefSeq" id="WP_307065412.1">
    <property type="nucleotide sequence ID" value="NZ_JAUSUP010000001.1"/>
</dbReference>
<keyword evidence="3" id="KW-0436">Ligase</keyword>
<dbReference type="PANTHER" id="PTHR43767:SF1">
    <property type="entry name" value="NONRIBOSOMAL PEPTIDE SYNTHASE PES1 (EUROFUNG)-RELATED"/>
    <property type="match status" value="1"/>
</dbReference>
<sequence length="504" mass="57428">MLGELDWLQSRAQLYPNDEAVVDVQAQRSLSYEELNDRATVLAEGLKHSGIQKGDRIALLSLNHISYFDTLFACLKVGAIFVPLNWRLSQDELTYVLQDSDPKLVIIHPEFEQSLAWLNKTYNTLLIDHPNYMYDLDRQDIGKISLHETDPLAMIYTGGTTGKPKGAVLSHRSVMWNALNTIISWGLTKDDRTLTAIPMFHTGGLNALSIPILMAGGQVIIHANFDPDQAVEHIIKYRCTIVLFIPTMYQLITESLIFKENDFPHMKVFLSGGAPCPLTIYERFENKRLQFREGYGLTEAGPNNFYIEPEDARLKKGSVGQEMMFNDIDIVNSAGESVAINEVGELWLRGKHLFEYYWNQEEETMAQLHGEWLKTGDLARRDSEGFVYIVGRKKDMIISGGENIFPLEIEHWLLSHSDIQEVAVIGVPDQLWGEKAIAYISTSNPNLDVAQLEIYCEEKLSRYKIPKAFYLVDELPKTHVGKINKKALNRWFQEQQIKEENGKS</sequence>
<proteinExistence type="predicted"/>
<dbReference type="Pfam" id="PF13193">
    <property type="entry name" value="AMP-binding_C"/>
    <property type="match status" value="1"/>
</dbReference>
<dbReference type="PANTHER" id="PTHR43767">
    <property type="entry name" value="LONG-CHAIN-FATTY-ACID--COA LIGASE"/>
    <property type="match status" value="1"/>
</dbReference>
<dbReference type="SUPFAM" id="SSF56801">
    <property type="entry name" value="Acetyl-CoA synthetase-like"/>
    <property type="match status" value="1"/>
</dbReference>